<protein>
    <recommendedName>
        <fullName evidence="2">Tn3 transposase DDE domain-containing protein</fullName>
    </recommendedName>
</protein>
<feature type="region of interest" description="Disordered" evidence="1">
    <location>
        <begin position="270"/>
        <end position="291"/>
    </location>
</feature>
<dbReference type="EMBL" id="BNJK01000004">
    <property type="protein sequence ID" value="GHP01201.1"/>
    <property type="molecule type" value="Genomic_DNA"/>
</dbReference>
<organism evidence="3 4">
    <name type="scientific">Reticulibacter mediterranei</name>
    <dbReference type="NCBI Taxonomy" id="2778369"/>
    <lineage>
        <taxon>Bacteria</taxon>
        <taxon>Bacillati</taxon>
        <taxon>Chloroflexota</taxon>
        <taxon>Ktedonobacteria</taxon>
        <taxon>Ktedonobacterales</taxon>
        <taxon>Reticulibacteraceae</taxon>
        <taxon>Reticulibacter</taxon>
    </lineage>
</organism>
<dbReference type="GO" id="GO:0006313">
    <property type="term" value="P:DNA transposition"/>
    <property type="evidence" value="ECO:0007669"/>
    <property type="project" value="InterPro"/>
</dbReference>
<name>A0A8J3NA20_9CHLR</name>
<dbReference type="GO" id="GO:0004803">
    <property type="term" value="F:transposase activity"/>
    <property type="evidence" value="ECO:0007669"/>
    <property type="project" value="InterPro"/>
</dbReference>
<gene>
    <name evidence="3" type="ORF">KSF_112480</name>
</gene>
<accession>A0A8J3NA20</accession>
<evidence type="ECO:0000259" key="2">
    <source>
        <dbReference type="Pfam" id="PF01526"/>
    </source>
</evidence>
<evidence type="ECO:0000313" key="3">
    <source>
        <dbReference type="EMBL" id="GHP01201.1"/>
    </source>
</evidence>
<sequence length="291" mass="33333">MPFGKQQVISTNESEALHVIDALCHHESDLHIREHYTDTGGSTDHVFALTTLMGFKFAPRISSSLDRNLYTYQPVSDQGPLNELIASPVRAKYIIEHWEEMQRVASSIRHGSVSASLLMRRLRAYSRQNRLASALTELGNLERTSFLLDYFQDEAFRRRILIGLNKGEALHALARQLFSGKHGELWDRVFEDQMHRASCLHLIMAAIATWNAVYLSQAVEELKKRGEVVPEEYLPHITPLGWEHINLIGQYSFSHQSARSLNNLRPLRLPEQEHQETQEKAEEDRSALSHS</sequence>
<evidence type="ECO:0000256" key="1">
    <source>
        <dbReference type="SAM" id="MobiDB-lite"/>
    </source>
</evidence>
<evidence type="ECO:0000313" key="4">
    <source>
        <dbReference type="Proteomes" id="UP000597444"/>
    </source>
</evidence>
<dbReference type="RefSeq" id="WP_220211755.1">
    <property type="nucleotide sequence ID" value="NZ_BNJK01000004.1"/>
</dbReference>
<comment type="caution">
    <text evidence="3">The sequence shown here is derived from an EMBL/GenBank/DDBJ whole genome shotgun (WGS) entry which is preliminary data.</text>
</comment>
<dbReference type="Proteomes" id="UP000597444">
    <property type="component" value="Unassembled WGS sequence"/>
</dbReference>
<dbReference type="InterPro" id="IPR002513">
    <property type="entry name" value="Tn3_Tnp_DDE_dom"/>
</dbReference>
<dbReference type="Pfam" id="PF01526">
    <property type="entry name" value="DDE_Tnp_Tn3"/>
    <property type="match status" value="1"/>
</dbReference>
<dbReference type="AlphaFoldDB" id="A0A8J3NA20"/>
<feature type="domain" description="Tn3 transposase DDE" evidence="2">
    <location>
        <begin position="6"/>
        <end position="251"/>
    </location>
</feature>
<proteinExistence type="predicted"/>
<keyword evidence="4" id="KW-1185">Reference proteome</keyword>
<reference evidence="3" key="1">
    <citation type="submission" date="2020-10" db="EMBL/GenBank/DDBJ databases">
        <title>Taxonomic study of unclassified bacteria belonging to the class Ktedonobacteria.</title>
        <authorList>
            <person name="Yabe S."/>
            <person name="Wang C.M."/>
            <person name="Zheng Y."/>
            <person name="Sakai Y."/>
            <person name="Cavaletti L."/>
            <person name="Monciardini P."/>
            <person name="Donadio S."/>
        </authorList>
    </citation>
    <scope>NUCLEOTIDE SEQUENCE</scope>
    <source>
        <strain evidence="3">ID150040</strain>
    </source>
</reference>